<dbReference type="PANTHER" id="PTHR18444:SF9">
    <property type="entry name" value="UPF0538 PROTEIN C2ORF76"/>
    <property type="match status" value="1"/>
</dbReference>
<comment type="caution">
    <text evidence="4">The sequence shown here is derived from an EMBL/GenBank/DDBJ whole genome shotgun (WGS) entry which is preliminary data.</text>
</comment>
<protein>
    <submittedName>
        <fullName evidence="4">5296_t:CDS:1</fullName>
    </submittedName>
</protein>
<keyword evidence="2" id="KW-0472">Membrane</keyword>
<dbReference type="InterPro" id="IPR018794">
    <property type="entry name" value="UPF0538"/>
</dbReference>
<dbReference type="PANTHER" id="PTHR18444">
    <property type="entry name" value="UPF0538 FAMILY MEMBER"/>
    <property type="match status" value="1"/>
</dbReference>
<evidence type="ECO:0000256" key="1">
    <source>
        <dbReference type="ARBA" id="ARBA00007176"/>
    </source>
</evidence>
<accession>A0A9N9FUR2</accession>
<evidence type="ECO:0000256" key="2">
    <source>
        <dbReference type="SAM" id="Phobius"/>
    </source>
</evidence>
<feature type="transmembrane region" description="Helical" evidence="2">
    <location>
        <begin position="181"/>
        <end position="203"/>
    </location>
</feature>
<keyword evidence="5" id="KW-1185">Reference proteome</keyword>
<proteinExistence type="inferred from homology"/>
<reference evidence="4" key="1">
    <citation type="submission" date="2021-06" db="EMBL/GenBank/DDBJ databases">
        <authorList>
            <person name="Kallberg Y."/>
            <person name="Tangrot J."/>
            <person name="Rosling A."/>
        </authorList>
    </citation>
    <scope>NUCLEOTIDE SEQUENCE</scope>
    <source>
        <strain evidence="4">CL551</strain>
    </source>
</reference>
<dbReference type="OrthoDB" id="937at2759"/>
<evidence type="ECO:0000313" key="4">
    <source>
        <dbReference type="EMBL" id="CAG8561526.1"/>
    </source>
</evidence>
<keyword evidence="2" id="KW-0812">Transmembrane</keyword>
<keyword evidence="3" id="KW-0732">Signal</keyword>
<name>A0A9N9FUR2_9GLOM</name>
<sequence>MKLKFVINLGFLNSLLILLLSTSVKCQSVEDQPSHSDSLFPLLSSYREDSSPFHDTFGSSSPHQTIHSNPFALMDELLDLSMDATKEMFDSLNDDLSMMGDDEENSSITTIEITIVGGPPAEQEESNDDDLEQYMGAKDEALENDDEQMIATIPFPSSFDKPILCDTTQQGDLLPDKKDSFVGPISAVLLALLALSAVTPVAIKLLKCRKKKRNYEYLIVHANDEDQYQSCKFSRTGIDIDNTPNVTQEIGRIDCQIYNLHVILSKLKMTSLTDALTNTLNPTTSSTLTIRVIKNFEYRTVKNLVLQHVNLESTTVGELKNLIREKINTISGFKPFRNVNYDTLKLYTKAHGAKTQNLIINIEHEEWIFGNDEDTLISCGLENESEVSFFNREAYEAYKQHPDVIKWD</sequence>
<dbReference type="EMBL" id="CAJVPV010003864">
    <property type="protein sequence ID" value="CAG8561526.1"/>
    <property type="molecule type" value="Genomic_DNA"/>
</dbReference>
<evidence type="ECO:0000313" key="5">
    <source>
        <dbReference type="Proteomes" id="UP000789342"/>
    </source>
</evidence>
<gene>
    <name evidence="4" type="ORF">AMORRO_LOCUS6042</name>
</gene>
<keyword evidence="2" id="KW-1133">Transmembrane helix</keyword>
<organism evidence="4 5">
    <name type="scientific">Acaulospora morrowiae</name>
    <dbReference type="NCBI Taxonomy" id="94023"/>
    <lineage>
        <taxon>Eukaryota</taxon>
        <taxon>Fungi</taxon>
        <taxon>Fungi incertae sedis</taxon>
        <taxon>Mucoromycota</taxon>
        <taxon>Glomeromycotina</taxon>
        <taxon>Glomeromycetes</taxon>
        <taxon>Diversisporales</taxon>
        <taxon>Acaulosporaceae</taxon>
        <taxon>Acaulospora</taxon>
    </lineage>
</organism>
<evidence type="ECO:0000256" key="3">
    <source>
        <dbReference type="SAM" id="SignalP"/>
    </source>
</evidence>
<dbReference type="Proteomes" id="UP000789342">
    <property type="component" value="Unassembled WGS sequence"/>
</dbReference>
<dbReference type="AlphaFoldDB" id="A0A9N9FUR2"/>
<comment type="similarity">
    <text evidence="1">Belongs to the UPF0538 family.</text>
</comment>
<feature type="chain" id="PRO_5040129836" evidence="3">
    <location>
        <begin position="27"/>
        <end position="408"/>
    </location>
</feature>
<feature type="signal peptide" evidence="3">
    <location>
        <begin position="1"/>
        <end position="26"/>
    </location>
</feature>
<dbReference type="Pfam" id="PF10209">
    <property type="entry name" value="DUF2340"/>
    <property type="match status" value="1"/>
</dbReference>